<dbReference type="EMBL" id="JBFBVU010000012">
    <property type="protein sequence ID" value="MEV8467358.1"/>
    <property type="molecule type" value="Genomic_DNA"/>
</dbReference>
<dbReference type="GO" id="GO:0032259">
    <property type="term" value="P:methylation"/>
    <property type="evidence" value="ECO:0007669"/>
    <property type="project" value="UniProtKB-KW"/>
</dbReference>
<feature type="domain" description="TsaA-like" evidence="3">
    <location>
        <begin position="24"/>
        <end position="158"/>
    </location>
</feature>
<evidence type="ECO:0000313" key="4">
    <source>
        <dbReference type="EMBL" id="MEV8467358.1"/>
    </source>
</evidence>
<dbReference type="InterPro" id="IPR036414">
    <property type="entry name" value="YaeB_N_sf"/>
</dbReference>
<sequence length="164" mass="17988">MANPVRPGEKTLDFDPGDRAEAGLTFIGRIRTPWSRGDCPKNIRLARDSGQPAHIEMDTAYLDGLTGLEPGRALILIYWMDRARRDLILQSPGHVNGPRGTFAIRSPNRPNTLALSTVVLTGIDPATGRLDIDAIDCFDQTPLVDLRPWLPTIDVPPALQDKLG</sequence>
<dbReference type="Gene3D" id="2.40.30.70">
    <property type="entry name" value="YaeB-like"/>
    <property type="match status" value="1"/>
</dbReference>
<keyword evidence="1" id="KW-0949">S-adenosyl-L-methionine</keyword>
<organism evidence="4 5">
    <name type="scientific">Meridianimarinicoccus marinus</name>
    <dbReference type="NCBI Taxonomy" id="3231483"/>
    <lineage>
        <taxon>Bacteria</taxon>
        <taxon>Pseudomonadati</taxon>
        <taxon>Pseudomonadota</taxon>
        <taxon>Alphaproteobacteria</taxon>
        <taxon>Rhodobacterales</taxon>
        <taxon>Paracoccaceae</taxon>
        <taxon>Meridianimarinicoccus</taxon>
    </lineage>
</organism>
<dbReference type="InterPro" id="IPR036413">
    <property type="entry name" value="YaeB-like_sf"/>
</dbReference>
<dbReference type="InterPro" id="IPR023370">
    <property type="entry name" value="TrmO-like_N"/>
</dbReference>
<dbReference type="PANTHER" id="PTHR12818:SF0">
    <property type="entry name" value="TRNA (ADENINE(37)-N6)-METHYLTRANSFERASE"/>
    <property type="match status" value="1"/>
</dbReference>
<evidence type="ECO:0000259" key="3">
    <source>
        <dbReference type="PROSITE" id="PS51668"/>
    </source>
</evidence>
<keyword evidence="4" id="KW-0489">Methyltransferase</keyword>
<evidence type="ECO:0000256" key="2">
    <source>
        <dbReference type="ARBA" id="ARBA00033753"/>
    </source>
</evidence>
<dbReference type="EC" id="2.1.1.-" evidence="4"/>
<keyword evidence="5" id="KW-1185">Reference proteome</keyword>
<gene>
    <name evidence="4" type="ORF">AB0T83_11255</name>
</gene>
<proteinExistence type="inferred from homology"/>
<reference evidence="4 5" key="1">
    <citation type="submission" date="2024-07" db="EMBL/GenBank/DDBJ databases">
        <authorList>
            <person name="Kang M."/>
        </authorList>
    </citation>
    <scope>NUCLEOTIDE SEQUENCE [LARGE SCALE GENOMIC DNA]</scope>
    <source>
        <strain evidence="4 5">DFM31</strain>
    </source>
</reference>
<evidence type="ECO:0000313" key="5">
    <source>
        <dbReference type="Proteomes" id="UP001553161"/>
    </source>
</evidence>
<dbReference type="PROSITE" id="PS51668">
    <property type="entry name" value="TSAA_2"/>
    <property type="match status" value="1"/>
</dbReference>
<dbReference type="Proteomes" id="UP001553161">
    <property type="component" value="Unassembled WGS sequence"/>
</dbReference>
<comment type="caution">
    <text evidence="4">The sequence shown here is derived from an EMBL/GenBank/DDBJ whole genome shotgun (WGS) entry which is preliminary data.</text>
</comment>
<dbReference type="Pfam" id="PF01980">
    <property type="entry name" value="TrmO_N"/>
    <property type="match status" value="1"/>
</dbReference>
<dbReference type="SUPFAM" id="SSF118196">
    <property type="entry name" value="YaeB-like"/>
    <property type="match status" value="1"/>
</dbReference>
<protein>
    <submittedName>
        <fullName evidence="4">TrmO family methyltransferase</fullName>
        <ecNumber evidence="4">2.1.1.-</ecNumber>
    </submittedName>
</protein>
<comment type="similarity">
    <text evidence="2">Belongs to the tRNA methyltransferase O family.</text>
</comment>
<name>A0ABV3L766_9RHOB</name>
<evidence type="ECO:0000256" key="1">
    <source>
        <dbReference type="ARBA" id="ARBA00022691"/>
    </source>
</evidence>
<accession>A0ABV3L766</accession>
<dbReference type="GO" id="GO:0008168">
    <property type="term" value="F:methyltransferase activity"/>
    <property type="evidence" value="ECO:0007669"/>
    <property type="project" value="UniProtKB-KW"/>
</dbReference>
<dbReference type="RefSeq" id="WP_366193142.1">
    <property type="nucleotide sequence ID" value="NZ_JBFBVU010000012.1"/>
</dbReference>
<dbReference type="InterPro" id="IPR040372">
    <property type="entry name" value="YaeB-like"/>
</dbReference>
<dbReference type="PANTHER" id="PTHR12818">
    <property type="entry name" value="TRNA (ADENINE(37)-N6)-METHYLTRANSFERASE"/>
    <property type="match status" value="1"/>
</dbReference>
<keyword evidence="4" id="KW-0808">Transferase</keyword>